<evidence type="ECO:0000313" key="3">
    <source>
        <dbReference type="EMBL" id="VVM67288.1"/>
    </source>
</evidence>
<reference evidence="3 4" key="1">
    <citation type="submission" date="2019-09" db="EMBL/GenBank/DDBJ databases">
        <authorList>
            <person name="Chandra G."/>
            <person name="Truman W A."/>
        </authorList>
    </citation>
    <scope>NUCLEOTIDE SEQUENCE [LARGE SCALE GENOMIC DNA]</scope>
    <source>
        <strain evidence="3">PS645</strain>
    </source>
</reference>
<dbReference type="EMBL" id="CABVGX010000009">
    <property type="protein sequence ID" value="VVM67288.1"/>
    <property type="molecule type" value="Genomic_DNA"/>
</dbReference>
<dbReference type="AlphaFoldDB" id="A0A5E6RSY2"/>
<keyword evidence="2" id="KW-0732">Signal</keyword>
<evidence type="ECO:0000256" key="2">
    <source>
        <dbReference type="SAM" id="SignalP"/>
    </source>
</evidence>
<dbReference type="RefSeq" id="WP_150579959.1">
    <property type="nucleotide sequence ID" value="NZ_CABVGX010000009.1"/>
</dbReference>
<keyword evidence="1" id="KW-0175">Coiled coil</keyword>
<dbReference type="OrthoDB" id="6631653at2"/>
<feature type="coiled-coil region" evidence="1">
    <location>
        <begin position="104"/>
        <end position="131"/>
    </location>
</feature>
<evidence type="ECO:0000313" key="4">
    <source>
        <dbReference type="Proteomes" id="UP000325607"/>
    </source>
</evidence>
<dbReference type="PROSITE" id="PS51257">
    <property type="entry name" value="PROKAR_LIPOPROTEIN"/>
    <property type="match status" value="1"/>
</dbReference>
<accession>A0A5E6RSY2</accession>
<evidence type="ECO:0000256" key="1">
    <source>
        <dbReference type="SAM" id="Coils"/>
    </source>
</evidence>
<feature type="chain" id="PRO_5022935761" description="Lipoprotein" evidence="2">
    <location>
        <begin position="22"/>
        <end position="148"/>
    </location>
</feature>
<sequence length="148" mass="16464" precursor="true">MKVLKLMPLLAGLLLSGCATQKPPLADNQYTAFATQLISIMKCVNSGYMPPDVGARGQQYSMANLNTWQFDQNYFMSRAQQIGNSVNPSQGDCNMLAMNIVQTKNQVDAQNQQAAQEAQAWQNLQNQQQQNKTTYCNKIGTQTICNSY</sequence>
<evidence type="ECO:0008006" key="5">
    <source>
        <dbReference type="Google" id="ProtNLM"/>
    </source>
</evidence>
<name>A0A5E6RSY2_PSEFL</name>
<protein>
    <recommendedName>
        <fullName evidence="5">Lipoprotein</fullName>
    </recommendedName>
</protein>
<gene>
    <name evidence="3" type="ORF">PS645_01582</name>
</gene>
<proteinExistence type="predicted"/>
<feature type="signal peptide" evidence="2">
    <location>
        <begin position="1"/>
        <end position="21"/>
    </location>
</feature>
<organism evidence="3 4">
    <name type="scientific">Pseudomonas fluorescens</name>
    <dbReference type="NCBI Taxonomy" id="294"/>
    <lineage>
        <taxon>Bacteria</taxon>
        <taxon>Pseudomonadati</taxon>
        <taxon>Pseudomonadota</taxon>
        <taxon>Gammaproteobacteria</taxon>
        <taxon>Pseudomonadales</taxon>
        <taxon>Pseudomonadaceae</taxon>
        <taxon>Pseudomonas</taxon>
    </lineage>
</organism>
<dbReference type="Proteomes" id="UP000325607">
    <property type="component" value="Unassembled WGS sequence"/>
</dbReference>